<sequence>MPHASEPAIARVKLMNEYGADFPLWGYDKDEDGPHFREDLVSTATGAALRRWADVFDEHYDPESGWQSLAV</sequence>
<dbReference type="OrthoDB" id="4409815at2"/>
<evidence type="ECO:0000313" key="2">
    <source>
        <dbReference type="Proteomes" id="UP000291832"/>
    </source>
</evidence>
<comment type="caution">
    <text evidence="1">The sequence shown here is derived from an EMBL/GenBank/DDBJ whole genome shotgun (WGS) entry which is preliminary data.</text>
</comment>
<keyword evidence="2" id="KW-1185">Reference proteome</keyword>
<dbReference type="AlphaFoldDB" id="A0A4Q7U0L3"/>
<organism evidence="1 2">
    <name type="scientific">Leucobacter luti</name>
    <dbReference type="NCBI Taxonomy" id="340320"/>
    <lineage>
        <taxon>Bacteria</taxon>
        <taxon>Bacillati</taxon>
        <taxon>Actinomycetota</taxon>
        <taxon>Actinomycetes</taxon>
        <taxon>Micrococcales</taxon>
        <taxon>Microbacteriaceae</taxon>
        <taxon>Leucobacter</taxon>
    </lineage>
</organism>
<evidence type="ECO:0000313" key="1">
    <source>
        <dbReference type="EMBL" id="RZT65882.1"/>
    </source>
</evidence>
<proteinExistence type="predicted"/>
<dbReference type="EMBL" id="SHKI01000004">
    <property type="protein sequence ID" value="RZT65882.1"/>
    <property type="molecule type" value="Genomic_DNA"/>
</dbReference>
<name>A0A4Q7U0L3_9MICO</name>
<protein>
    <submittedName>
        <fullName evidence="1">Uncharacterized protein</fullName>
    </submittedName>
</protein>
<reference evidence="1 2" key="1">
    <citation type="journal article" date="2015" name="Stand. Genomic Sci.">
        <title>Genomic Encyclopedia of Bacterial and Archaeal Type Strains, Phase III: the genomes of soil and plant-associated and newly described type strains.</title>
        <authorList>
            <person name="Whitman W.B."/>
            <person name="Woyke T."/>
            <person name="Klenk H.P."/>
            <person name="Zhou Y."/>
            <person name="Lilburn T.G."/>
            <person name="Beck B.J."/>
            <person name="De Vos P."/>
            <person name="Vandamme P."/>
            <person name="Eisen J.A."/>
            <person name="Garrity G."/>
            <person name="Hugenholtz P."/>
            <person name="Kyrpides N.C."/>
        </authorList>
    </citation>
    <scope>NUCLEOTIDE SEQUENCE [LARGE SCALE GENOMIC DNA]</scope>
    <source>
        <strain evidence="1 2">RF6</strain>
    </source>
</reference>
<dbReference type="Proteomes" id="UP000291832">
    <property type="component" value="Unassembled WGS sequence"/>
</dbReference>
<gene>
    <name evidence="1" type="ORF">EV139_1304</name>
</gene>
<dbReference type="RefSeq" id="WP_130453539.1">
    <property type="nucleotide sequence ID" value="NZ_QYAG01000001.1"/>
</dbReference>
<accession>A0A4Q7U0L3</accession>